<dbReference type="Proteomes" id="UP000054217">
    <property type="component" value="Unassembled WGS sequence"/>
</dbReference>
<gene>
    <name evidence="2" type="ORF">M404DRAFT_36321</name>
</gene>
<sequence>MGCLVHRSNQIQPGLITAETTDASTSGGAQEPGERSKVVMMLDTQKETNKPVSEPVLTVVGKEVVGGSDDIVDSSMLMLASKQGDATQQAPDCTNIFTWLGQLADNVLGWVQQVPDCNNPFTQLGQLAGDAPGWVQHVATNFERIDDSKLRILKAFIIFVVLIINLVHPEVQIALRVLAATSQLLINQENIGSELSGLFNIIINMYKCLMIQDTFKGINNVKETLGKIALVTYDAVQFIKTNDWNKIGKDLYPKTGAIANMHHVSEDPNFEGTASMGLTTTKKYL</sequence>
<feature type="compositionally biased region" description="Polar residues" evidence="1">
    <location>
        <begin position="14"/>
        <end position="28"/>
    </location>
</feature>
<dbReference type="OrthoDB" id="10535117at2759"/>
<accession>A0A0C3NC83</accession>
<protein>
    <submittedName>
        <fullName evidence="2">Uncharacterized protein</fullName>
    </submittedName>
</protein>
<feature type="region of interest" description="Disordered" evidence="1">
    <location>
        <begin position="14"/>
        <end position="35"/>
    </location>
</feature>
<reference evidence="2 3" key="1">
    <citation type="submission" date="2014-04" db="EMBL/GenBank/DDBJ databases">
        <authorList>
            <consortium name="DOE Joint Genome Institute"/>
            <person name="Kuo A."/>
            <person name="Kohler A."/>
            <person name="Costa M.D."/>
            <person name="Nagy L.G."/>
            <person name="Floudas D."/>
            <person name="Copeland A."/>
            <person name="Barry K.W."/>
            <person name="Cichocki N."/>
            <person name="Veneault-Fourrey C."/>
            <person name="LaButti K."/>
            <person name="Lindquist E.A."/>
            <person name="Lipzen A."/>
            <person name="Lundell T."/>
            <person name="Morin E."/>
            <person name="Murat C."/>
            <person name="Sun H."/>
            <person name="Tunlid A."/>
            <person name="Henrissat B."/>
            <person name="Grigoriev I.V."/>
            <person name="Hibbett D.S."/>
            <person name="Martin F."/>
            <person name="Nordberg H.P."/>
            <person name="Cantor M.N."/>
            <person name="Hua S.X."/>
        </authorList>
    </citation>
    <scope>NUCLEOTIDE SEQUENCE [LARGE SCALE GENOMIC DNA]</scope>
    <source>
        <strain evidence="2 3">Marx 270</strain>
    </source>
</reference>
<dbReference type="InParanoid" id="A0A0C3NC83"/>
<dbReference type="EMBL" id="KN832205">
    <property type="protein sequence ID" value="KIN93183.1"/>
    <property type="molecule type" value="Genomic_DNA"/>
</dbReference>
<keyword evidence="3" id="KW-1185">Reference proteome</keyword>
<evidence type="ECO:0000256" key="1">
    <source>
        <dbReference type="SAM" id="MobiDB-lite"/>
    </source>
</evidence>
<reference evidence="3" key="2">
    <citation type="submission" date="2015-01" db="EMBL/GenBank/DDBJ databases">
        <title>Evolutionary Origins and Diversification of the Mycorrhizal Mutualists.</title>
        <authorList>
            <consortium name="DOE Joint Genome Institute"/>
            <consortium name="Mycorrhizal Genomics Consortium"/>
            <person name="Kohler A."/>
            <person name="Kuo A."/>
            <person name="Nagy L.G."/>
            <person name="Floudas D."/>
            <person name="Copeland A."/>
            <person name="Barry K.W."/>
            <person name="Cichocki N."/>
            <person name="Veneault-Fourrey C."/>
            <person name="LaButti K."/>
            <person name="Lindquist E.A."/>
            <person name="Lipzen A."/>
            <person name="Lundell T."/>
            <person name="Morin E."/>
            <person name="Murat C."/>
            <person name="Riley R."/>
            <person name="Ohm R."/>
            <person name="Sun H."/>
            <person name="Tunlid A."/>
            <person name="Henrissat B."/>
            <person name="Grigoriev I.V."/>
            <person name="Hibbett D.S."/>
            <person name="Martin F."/>
        </authorList>
    </citation>
    <scope>NUCLEOTIDE SEQUENCE [LARGE SCALE GENOMIC DNA]</scope>
    <source>
        <strain evidence="3">Marx 270</strain>
    </source>
</reference>
<proteinExistence type="predicted"/>
<dbReference type="HOGENOM" id="CLU_977016_0_0_1"/>
<evidence type="ECO:0000313" key="3">
    <source>
        <dbReference type="Proteomes" id="UP000054217"/>
    </source>
</evidence>
<name>A0A0C3NC83_PISTI</name>
<dbReference type="AlphaFoldDB" id="A0A0C3NC83"/>
<organism evidence="2 3">
    <name type="scientific">Pisolithus tinctorius Marx 270</name>
    <dbReference type="NCBI Taxonomy" id="870435"/>
    <lineage>
        <taxon>Eukaryota</taxon>
        <taxon>Fungi</taxon>
        <taxon>Dikarya</taxon>
        <taxon>Basidiomycota</taxon>
        <taxon>Agaricomycotina</taxon>
        <taxon>Agaricomycetes</taxon>
        <taxon>Agaricomycetidae</taxon>
        <taxon>Boletales</taxon>
        <taxon>Sclerodermatineae</taxon>
        <taxon>Pisolithaceae</taxon>
        <taxon>Pisolithus</taxon>
    </lineage>
</organism>
<evidence type="ECO:0000313" key="2">
    <source>
        <dbReference type="EMBL" id="KIN93183.1"/>
    </source>
</evidence>